<evidence type="ECO:0000313" key="1">
    <source>
        <dbReference type="EMBL" id="NUY03868.1"/>
    </source>
</evidence>
<dbReference type="AlphaFoldDB" id="A0A7Y6K649"/>
<dbReference type="GO" id="GO:0030153">
    <property type="term" value="P:bacteriocin immunity"/>
    <property type="evidence" value="ECO:0007669"/>
    <property type="project" value="InterPro"/>
</dbReference>
<dbReference type="EMBL" id="JAALDK010000001">
    <property type="protein sequence ID" value="NUY03868.1"/>
    <property type="molecule type" value="Genomic_DNA"/>
</dbReference>
<protein>
    <submittedName>
        <fullName evidence="1">Colicin immunity protein</fullName>
    </submittedName>
</protein>
<dbReference type="InterPro" id="IPR037234">
    <property type="entry name" value="ImmE5_sf"/>
</dbReference>
<proteinExistence type="predicted"/>
<dbReference type="Pfam" id="PF11480">
    <property type="entry name" value="ImmE5"/>
    <property type="match status" value="1"/>
</dbReference>
<name>A0A7Y6K649_9BURK</name>
<dbReference type="InterPro" id="IPR020127">
    <property type="entry name" value="Colicin-E5_imm"/>
</dbReference>
<dbReference type="Proteomes" id="UP000594380">
    <property type="component" value="Unassembled WGS sequence"/>
</dbReference>
<dbReference type="SUPFAM" id="SSF143469">
    <property type="entry name" value="ImmE5-like"/>
    <property type="match status" value="1"/>
</dbReference>
<sequence length="108" mass="11735">MKIDLQRRYDSSDDFFSFGGSIVMRLSSDAAIAVCERAAQHGLVIARIEGGIWHSPGFEARLDCIWDGVDPPVDVGAAEQNNLAAAEFIRSETPVHDVFIVTAPQMTG</sequence>
<gene>
    <name evidence="1" type="ORF">G5S42_30070</name>
</gene>
<accession>A0A7Y6K649</accession>
<dbReference type="Gene3D" id="3.30.190.30">
    <property type="match status" value="1"/>
</dbReference>
<organism evidence="1 2">
    <name type="scientific">Paraburkholderia youngii</name>
    <dbReference type="NCBI Taxonomy" id="2782701"/>
    <lineage>
        <taxon>Bacteria</taxon>
        <taxon>Pseudomonadati</taxon>
        <taxon>Pseudomonadota</taxon>
        <taxon>Betaproteobacteria</taxon>
        <taxon>Burkholderiales</taxon>
        <taxon>Burkholderiaceae</taxon>
        <taxon>Paraburkholderia</taxon>
    </lineage>
</organism>
<comment type="caution">
    <text evidence="1">The sequence shown here is derived from an EMBL/GenBank/DDBJ whole genome shotgun (WGS) entry which is preliminary data.</text>
</comment>
<dbReference type="RefSeq" id="WP_176110026.1">
    <property type="nucleotide sequence ID" value="NZ_JAALDK010000001.1"/>
</dbReference>
<dbReference type="GeneID" id="301104603"/>
<reference evidence="1 2" key="1">
    <citation type="submission" date="2020-02" db="EMBL/GenBank/DDBJ databases">
        <title>Paraburkholderia simonii sp. nov. and Paraburkholderia youngii sp. nov. Brazilian and Mexican Mimosa-associated rhizobia.</title>
        <authorList>
            <person name="Mavima L."/>
            <person name="Beukes C.W."/>
            <person name="Chan W.Y."/>
            <person name="Palmer M."/>
            <person name="De Meyer S.E."/>
            <person name="James E.K."/>
            <person name="Venter S.N."/>
            <person name="Steenkamp E.T."/>
        </authorList>
    </citation>
    <scope>NUCLEOTIDE SEQUENCE [LARGE SCALE GENOMIC DNA]</scope>
    <source>
        <strain evidence="1 2">JPY169</strain>
    </source>
</reference>
<evidence type="ECO:0000313" key="2">
    <source>
        <dbReference type="Proteomes" id="UP000594380"/>
    </source>
</evidence>